<feature type="region of interest" description="Disordered" evidence="1">
    <location>
        <begin position="66"/>
        <end position="98"/>
    </location>
</feature>
<dbReference type="EMBL" id="FVZE01000007">
    <property type="protein sequence ID" value="SLK07964.1"/>
    <property type="molecule type" value="Genomic_DNA"/>
</dbReference>
<evidence type="ECO:0000256" key="1">
    <source>
        <dbReference type="SAM" id="MobiDB-lite"/>
    </source>
</evidence>
<keyword evidence="7" id="KW-1185">Reference proteome</keyword>
<evidence type="ECO:0000259" key="5">
    <source>
        <dbReference type="Pfam" id="PF13817"/>
    </source>
</evidence>
<dbReference type="STRING" id="428990.SAMN06295987_10796"/>
<evidence type="ECO:0000313" key="7">
    <source>
        <dbReference type="Proteomes" id="UP000190989"/>
    </source>
</evidence>
<name>A0A1U6IIW6_9SPHN</name>
<organism evidence="6 7">
    <name type="scientific">Novosphingobium mathurense</name>
    <dbReference type="NCBI Taxonomy" id="428990"/>
    <lineage>
        <taxon>Bacteria</taxon>
        <taxon>Pseudomonadati</taxon>
        <taxon>Pseudomonadota</taxon>
        <taxon>Alphaproteobacteria</taxon>
        <taxon>Sphingomonadales</taxon>
        <taxon>Sphingomonadaceae</taxon>
        <taxon>Novosphingobium</taxon>
    </lineage>
</organism>
<feature type="domain" description="Transposase IS66 zinc-finger binding" evidence="3">
    <location>
        <begin position="116"/>
        <end position="155"/>
    </location>
</feature>
<dbReference type="InterPro" id="IPR004291">
    <property type="entry name" value="Transposase_IS66_central"/>
</dbReference>
<reference evidence="7" key="1">
    <citation type="submission" date="2017-02" db="EMBL/GenBank/DDBJ databases">
        <authorList>
            <person name="Varghese N."/>
            <person name="Submissions S."/>
        </authorList>
    </citation>
    <scope>NUCLEOTIDE SEQUENCE [LARGE SCALE GENOMIC DNA]</scope>
    <source>
        <strain evidence="7">SM117</strain>
    </source>
</reference>
<feature type="domain" description="Transposase IS66 central" evidence="2">
    <location>
        <begin position="172"/>
        <end position="459"/>
    </location>
</feature>
<evidence type="ECO:0000259" key="3">
    <source>
        <dbReference type="Pfam" id="PF13005"/>
    </source>
</evidence>
<dbReference type="PANTHER" id="PTHR33678">
    <property type="entry name" value="BLL1576 PROTEIN"/>
    <property type="match status" value="1"/>
</dbReference>
<proteinExistence type="predicted"/>
<dbReference type="InterPro" id="IPR024463">
    <property type="entry name" value="Transposase_TnpC_homeodom"/>
</dbReference>
<evidence type="ECO:0000259" key="2">
    <source>
        <dbReference type="Pfam" id="PF03050"/>
    </source>
</evidence>
<dbReference type="Pfam" id="PF13005">
    <property type="entry name" value="zf-IS66"/>
    <property type="match status" value="1"/>
</dbReference>
<accession>A0A1U6IIW6</accession>
<sequence length="525" mass="57806">MEVGYDELPDDVGQLKAMLLAERARAARLEHILKLINRTTFGKRSEKIPADQLALALEDQHVALGEADGLQDKADEEAERYGRKPRRRRAPDAERGSLPGHLPRFEVVIEPGSLECGCGGALHRIGEDRSERLDIIPAQHRVIVTVRPRYACRCCTDGVQQAPAPKHVVPGGLPTEALIANVLVGKYCDHLPLYRQSQILARQGITISRATMAGWVGRGIAALLPIITRMRADALASARLFVDETTVKVLAPGTGKTMTGYMWVIVRDDRTHGGTDPPLALYTYLPGRGKMWAKQLLGSYQGLLQVDAWQAYDQFGKEDGANAGVEKSYCWAHLRRGFIDAGSDAPVAQDALQRIAAIYAIEKGIRGRSAEDRLAVRRERTQPLVNKLHAWFVATAPRIMAGSATSDAIKYALKRWSGFTRFLDDGRIEIDNNAAERAIRPVTLQRKNALFAGHQLGAENWAAIASLVETCKMLDINPYAYLTDVLTRVISRADTDQVDDLLPYNWVNTNAGQTVFEMTGIASAA</sequence>
<dbReference type="InterPro" id="IPR024474">
    <property type="entry name" value="Znf_dom_IS66"/>
</dbReference>
<protein>
    <submittedName>
        <fullName evidence="6">Transposase</fullName>
    </submittedName>
</protein>
<feature type="domain" description="Transposase TnpC homeodomain" evidence="4">
    <location>
        <begin position="28"/>
        <end position="107"/>
    </location>
</feature>
<dbReference type="Pfam" id="PF13817">
    <property type="entry name" value="DDE_Tnp_IS66_C"/>
    <property type="match status" value="1"/>
</dbReference>
<evidence type="ECO:0000313" key="6">
    <source>
        <dbReference type="EMBL" id="SLK07964.1"/>
    </source>
</evidence>
<dbReference type="NCBIfam" id="NF033517">
    <property type="entry name" value="transpos_IS66"/>
    <property type="match status" value="1"/>
</dbReference>
<dbReference type="PANTHER" id="PTHR33678:SF1">
    <property type="entry name" value="BLL1576 PROTEIN"/>
    <property type="match status" value="1"/>
</dbReference>
<gene>
    <name evidence="6" type="ORF">SAMN06295987_10796</name>
</gene>
<feature type="domain" description="Transposase IS66 C-terminal" evidence="5">
    <location>
        <begin position="466"/>
        <end position="504"/>
    </location>
</feature>
<dbReference type="InterPro" id="IPR039552">
    <property type="entry name" value="IS66_C"/>
</dbReference>
<dbReference type="Pfam" id="PF03050">
    <property type="entry name" value="DDE_Tnp_IS66"/>
    <property type="match status" value="1"/>
</dbReference>
<evidence type="ECO:0000259" key="4">
    <source>
        <dbReference type="Pfam" id="PF13007"/>
    </source>
</evidence>
<dbReference type="Proteomes" id="UP000190989">
    <property type="component" value="Unassembled WGS sequence"/>
</dbReference>
<dbReference type="AlphaFoldDB" id="A0A1U6IIW6"/>
<dbReference type="Pfam" id="PF13007">
    <property type="entry name" value="LZ_Tnp_IS66"/>
    <property type="match status" value="1"/>
</dbReference>
<dbReference type="InterPro" id="IPR052344">
    <property type="entry name" value="Transposase-related"/>
</dbReference>